<sequence>MKKLVRSFLLSLVLAATAVSCSKEKSEYQVTVKLPAEFKADSLYLLDYKNEKIAGVTPDKDGNFVFKGKAAEAAPAGVSNDKLHLYIPFILENDNINIDIKDRDMNTDITGGKIQSIVYGYEKDANYAKLNIERRKVSKEQFTNLDMNDEAKVEEARKIVNKVGDQVYKIKNNYLKEVVANDNPPMAKAIASTMISDKDYTAEKILARLDKYKKEVGKSDYITYYEKMMNEFKTMGDNAKTVTVGSMYKNVSGKDRNGNEIKLADMVAKNKYTILEFWASWCGPCRGEIPNLKKAYIKYHGKGLDILSVSLDSKNDAWIKALDIEKTVWPNIILEGEFRNPQVAGYGISGIPASYLIDQNGKIVASNYELREFDLDRTLSKFIK</sequence>
<evidence type="ECO:0000313" key="8">
    <source>
        <dbReference type="Proteomes" id="UP000660070"/>
    </source>
</evidence>
<proteinExistence type="predicted"/>
<dbReference type="RefSeq" id="WP_196078251.1">
    <property type="nucleotide sequence ID" value="NZ_JADPVI010000001.1"/>
</dbReference>
<dbReference type="SUPFAM" id="SSF52833">
    <property type="entry name" value="Thioredoxin-like"/>
    <property type="match status" value="1"/>
</dbReference>
<evidence type="ECO:0000256" key="2">
    <source>
        <dbReference type="ARBA" id="ARBA00022748"/>
    </source>
</evidence>
<dbReference type="PROSITE" id="PS51352">
    <property type="entry name" value="THIOREDOXIN_2"/>
    <property type="match status" value="1"/>
</dbReference>
<dbReference type="Gene3D" id="3.40.30.10">
    <property type="entry name" value="Glutaredoxin"/>
    <property type="match status" value="1"/>
</dbReference>
<evidence type="ECO:0000313" key="7">
    <source>
        <dbReference type="EMBL" id="MBF8455682.1"/>
    </source>
</evidence>
<keyword evidence="8" id="KW-1185">Reference proteome</keyword>
<dbReference type="PANTHER" id="PTHR42852">
    <property type="entry name" value="THIOL:DISULFIDE INTERCHANGE PROTEIN DSBE"/>
    <property type="match status" value="1"/>
</dbReference>
<dbReference type="PROSITE" id="PS51257">
    <property type="entry name" value="PROKAR_LIPOPROTEIN"/>
    <property type="match status" value="1"/>
</dbReference>
<dbReference type="InterPro" id="IPR025380">
    <property type="entry name" value="DUF4369"/>
</dbReference>
<reference evidence="7 8" key="1">
    <citation type="submission" date="2020-11" db="EMBL/GenBank/DDBJ databases">
        <title>Kaistella gelatinilytica sp. nov., a flavobacterium isolated from Antarctic Soil.</title>
        <authorList>
            <person name="Li J."/>
        </authorList>
    </citation>
    <scope>NUCLEOTIDE SEQUENCE [LARGE SCALE GENOMIC DNA]</scope>
    <source>
        <strain evidence="7 8">G5-32</strain>
    </source>
</reference>
<gene>
    <name evidence="7" type="ORF">IV494_00670</name>
</gene>
<feature type="signal peptide" evidence="5">
    <location>
        <begin position="1"/>
        <end position="18"/>
    </location>
</feature>
<keyword evidence="5" id="KW-0732">Signal</keyword>
<dbReference type="InterPro" id="IPR000866">
    <property type="entry name" value="AhpC/TSA"/>
</dbReference>
<feature type="chain" id="PRO_5046030225" evidence="5">
    <location>
        <begin position="19"/>
        <end position="384"/>
    </location>
</feature>
<dbReference type="EMBL" id="JADPVI010000001">
    <property type="protein sequence ID" value="MBF8455682.1"/>
    <property type="molecule type" value="Genomic_DNA"/>
</dbReference>
<dbReference type="CDD" id="cd02966">
    <property type="entry name" value="TlpA_like_family"/>
    <property type="match status" value="1"/>
</dbReference>
<keyword evidence="3" id="KW-1015">Disulfide bond</keyword>
<comment type="subcellular location">
    <subcellularLocation>
        <location evidence="1">Cell envelope</location>
    </subcellularLocation>
</comment>
<dbReference type="Pfam" id="PF14289">
    <property type="entry name" value="DUF4369"/>
    <property type="match status" value="1"/>
</dbReference>
<organism evidence="7 8">
    <name type="scientific">Kaistella gelatinilytica</name>
    <dbReference type="NCBI Taxonomy" id="2787636"/>
    <lineage>
        <taxon>Bacteria</taxon>
        <taxon>Pseudomonadati</taxon>
        <taxon>Bacteroidota</taxon>
        <taxon>Flavobacteriia</taxon>
        <taxon>Flavobacteriales</taxon>
        <taxon>Weeksellaceae</taxon>
        <taxon>Chryseobacterium group</taxon>
        <taxon>Kaistella</taxon>
    </lineage>
</organism>
<dbReference type="PROSITE" id="PS00194">
    <property type="entry name" value="THIOREDOXIN_1"/>
    <property type="match status" value="1"/>
</dbReference>
<dbReference type="InterPro" id="IPR013766">
    <property type="entry name" value="Thioredoxin_domain"/>
</dbReference>
<dbReference type="Pfam" id="PF00578">
    <property type="entry name" value="AhpC-TSA"/>
    <property type="match status" value="1"/>
</dbReference>
<evidence type="ECO:0000256" key="1">
    <source>
        <dbReference type="ARBA" id="ARBA00004196"/>
    </source>
</evidence>
<keyword evidence="2" id="KW-0201">Cytochrome c-type biogenesis</keyword>
<dbReference type="PANTHER" id="PTHR42852:SF6">
    <property type="entry name" value="THIOL:DISULFIDE INTERCHANGE PROTEIN DSBE"/>
    <property type="match status" value="1"/>
</dbReference>
<dbReference type="Proteomes" id="UP000660070">
    <property type="component" value="Unassembled WGS sequence"/>
</dbReference>
<name>A0ABS0F7J5_9FLAO</name>
<accession>A0ABS0F7J5</accession>
<comment type="caution">
    <text evidence="7">The sequence shown here is derived from an EMBL/GenBank/DDBJ whole genome shotgun (WGS) entry which is preliminary data.</text>
</comment>
<keyword evidence="4" id="KW-0676">Redox-active center</keyword>
<feature type="domain" description="Thioredoxin" evidence="6">
    <location>
        <begin position="242"/>
        <end position="384"/>
    </location>
</feature>
<evidence type="ECO:0000256" key="5">
    <source>
        <dbReference type="SAM" id="SignalP"/>
    </source>
</evidence>
<evidence type="ECO:0000256" key="3">
    <source>
        <dbReference type="ARBA" id="ARBA00023157"/>
    </source>
</evidence>
<dbReference type="InterPro" id="IPR036249">
    <property type="entry name" value="Thioredoxin-like_sf"/>
</dbReference>
<protein>
    <submittedName>
        <fullName evidence="7">Redoxin domain-containing protein</fullName>
    </submittedName>
</protein>
<evidence type="ECO:0000256" key="4">
    <source>
        <dbReference type="ARBA" id="ARBA00023284"/>
    </source>
</evidence>
<dbReference type="InterPro" id="IPR017937">
    <property type="entry name" value="Thioredoxin_CS"/>
</dbReference>
<dbReference type="InterPro" id="IPR050553">
    <property type="entry name" value="Thioredoxin_ResA/DsbE_sf"/>
</dbReference>
<evidence type="ECO:0000259" key="6">
    <source>
        <dbReference type="PROSITE" id="PS51352"/>
    </source>
</evidence>